<keyword evidence="3" id="KW-1185">Reference proteome</keyword>
<protein>
    <submittedName>
        <fullName evidence="2">Uncharacterized protein</fullName>
    </submittedName>
</protein>
<proteinExistence type="predicted"/>
<comment type="caution">
    <text evidence="2">The sequence shown here is derived from an EMBL/GenBank/DDBJ whole genome shotgun (WGS) entry which is preliminary data.</text>
</comment>
<gene>
    <name evidence="2" type="ORF">H2204_002344</name>
</gene>
<dbReference type="EMBL" id="JAPDRN010000009">
    <property type="protein sequence ID" value="KAJ9642696.1"/>
    <property type="molecule type" value="Genomic_DNA"/>
</dbReference>
<reference evidence="2" key="1">
    <citation type="submission" date="2022-10" db="EMBL/GenBank/DDBJ databases">
        <title>Culturing micro-colonial fungi from biological soil crusts in the Mojave desert and describing Neophaeococcomyces mojavensis, and introducing the new genera and species Taxawa tesnikishii.</title>
        <authorList>
            <person name="Kurbessoian T."/>
            <person name="Stajich J.E."/>
        </authorList>
    </citation>
    <scope>NUCLEOTIDE SEQUENCE</scope>
    <source>
        <strain evidence="2">TK_35</strain>
    </source>
</reference>
<evidence type="ECO:0000313" key="3">
    <source>
        <dbReference type="Proteomes" id="UP001172681"/>
    </source>
</evidence>
<feature type="region of interest" description="Disordered" evidence="1">
    <location>
        <begin position="1"/>
        <end position="22"/>
    </location>
</feature>
<evidence type="ECO:0000256" key="1">
    <source>
        <dbReference type="SAM" id="MobiDB-lite"/>
    </source>
</evidence>
<sequence>MASPQEHRVLDDDNQEETGRVDIERQIRQCHRTSLDSRSEDNRFRRLMDCCIDNLHKFQALKQRLQLSQNETRGTIPGSPSARLPSQVDQCNNNMAEQRCFLCLNKKESQTAIAIPCRRPTKERQIKSYHCDRGSKNRRPRYSEIRAEESAVEDDMAIFERLVEACYKYHGTWRKWIPYYGITKVQEVTFKFVGVADKDGTFPIAMKTLDIGKVQEELEEILSKEPDRIELKFGDPCTGDGYHSTKCQLDMEYTSKPCISKQKSVARSRQEKITMLDFFTQCGQNPSEANGMRLFEGIAADSSIYDPG</sequence>
<dbReference type="AlphaFoldDB" id="A0AA38YBC0"/>
<evidence type="ECO:0000313" key="2">
    <source>
        <dbReference type="EMBL" id="KAJ9642696.1"/>
    </source>
</evidence>
<organism evidence="2 3">
    <name type="scientific">Knufia peltigerae</name>
    <dbReference type="NCBI Taxonomy" id="1002370"/>
    <lineage>
        <taxon>Eukaryota</taxon>
        <taxon>Fungi</taxon>
        <taxon>Dikarya</taxon>
        <taxon>Ascomycota</taxon>
        <taxon>Pezizomycotina</taxon>
        <taxon>Eurotiomycetes</taxon>
        <taxon>Chaetothyriomycetidae</taxon>
        <taxon>Chaetothyriales</taxon>
        <taxon>Trichomeriaceae</taxon>
        <taxon>Knufia</taxon>
    </lineage>
</organism>
<dbReference type="Proteomes" id="UP001172681">
    <property type="component" value="Unassembled WGS sequence"/>
</dbReference>
<accession>A0AA38YBC0</accession>
<name>A0AA38YBC0_9EURO</name>